<keyword evidence="1" id="KW-0812">Transmembrane</keyword>
<name>A0A0F6SJN8_9CAUD</name>
<dbReference type="EMBL" id="KR080198">
    <property type="protein sequence ID" value="AKF14542.1"/>
    <property type="molecule type" value="Genomic_DNA"/>
</dbReference>
<keyword evidence="1" id="KW-1133">Transmembrane helix</keyword>
<proteinExistence type="predicted"/>
<feature type="transmembrane region" description="Helical" evidence="1">
    <location>
        <begin position="12"/>
        <end position="43"/>
    </location>
</feature>
<dbReference type="RefSeq" id="YP_009209522.1">
    <property type="nucleotide sequence ID" value="NC_028922.1"/>
</dbReference>
<protein>
    <submittedName>
        <fullName evidence="2">Uncharacterized protein</fullName>
    </submittedName>
</protein>
<organism evidence="2 3">
    <name type="scientific">Mycobacterium phage Cambiare</name>
    <dbReference type="NCBI Taxonomy" id="1647305"/>
    <lineage>
        <taxon>Viruses</taxon>
        <taxon>Duplodnaviria</taxon>
        <taxon>Heunggongvirae</taxon>
        <taxon>Uroviricota</taxon>
        <taxon>Caudoviricetes</taxon>
        <taxon>Gclasvirinae</taxon>
        <taxon>Avocadovirus</taxon>
        <taxon>Avocadovirus cambiare</taxon>
    </lineage>
</organism>
<evidence type="ECO:0000256" key="1">
    <source>
        <dbReference type="SAM" id="Phobius"/>
    </source>
</evidence>
<accession>A0A0F6SJN8</accession>
<gene>
    <name evidence="2" type="primary">40</name>
    <name evidence="2" type="ORF">SEA_CAMBIARE_40</name>
</gene>
<reference evidence="2 3" key="1">
    <citation type="journal article" date="2015" name="Genome Announc.">
        <title>Genome Sequences of Cluster G Mycobacteriophages Cambiare, FlagStaff, and MOOREtheMARYer.</title>
        <authorList>
            <person name="Pope W.H."/>
            <person name="Augustine D.A."/>
            <person name="Carroll D.C."/>
            <person name="Duncan J.C."/>
            <person name="Harwi K.M."/>
            <person name="Howry R."/>
            <person name="Jagessar B."/>
            <person name="Lum B.A."/>
            <person name="Meinert J.W."/>
            <person name="Migliozzi J.S."/>
            <person name="Milliken K.A."/>
            <person name="Mitchell C.J."/>
            <person name="Nalatwad A.S."/>
            <person name="Orlandini K.C."/>
            <person name="Rhein M.J."/>
            <person name="Saravanan V."/>
            <person name="Seese B.A."/>
            <person name="Schiebel J.G."/>
            <person name="Thomas K.B."/>
            <person name="Adkins N.L."/>
            <person name="Cohen K.L."/>
            <person name="Iyengar V.B."/>
            <person name="Kim H."/>
            <person name="Kramer Z.J."/>
            <person name="Montgomery M.T."/>
            <person name="Schafer C.E."/>
            <person name="Wilkes K.E."/>
            <person name="Grubb S.R."/>
            <person name="Warner M.H."/>
            <person name="Bowman C.A."/>
            <person name="Russell D.A."/>
            <person name="Hatfull G.F."/>
        </authorList>
    </citation>
    <scope>NUCLEOTIDE SEQUENCE [LARGE SCALE GENOMIC DNA]</scope>
</reference>
<dbReference type="KEGG" id="vg:26635936"/>
<dbReference type="GeneID" id="26635936"/>
<keyword evidence="1" id="KW-0472">Membrane</keyword>
<dbReference type="Proteomes" id="UP000201500">
    <property type="component" value="Segment"/>
</dbReference>
<evidence type="ECO:0000313" key="3">
    <source>
        <dbReference type="Proteomes" id="UP000201500"/>
    </source>
</evidence>
<keyword evidence="3" id="KW-1185">Reference proteome</keyword>
<evidence type="ECO:0000313" key="2">
    <source>
        <dbReference type="EMBL" id="AKF14542.1"/>
    </source>
</evidence>
<sequence length="55" mass="5641">MNAVLGGLGAGLLVALTILIVGLTIAAYVAIAVALVAIVWGCVDYVRSHPDRRHG</sequence>